<comment type="caution">
    <text evidence="3">The sequence shown here is derived from an EMBL/GenBank/DDBJ whole genome shotgun (WGS) entry which is preliminary data.</text>
</comment>
<dbReference type="Proteomes" id="UP000238479">
    <property type="component" value="Chromosome 5"/>
</dbReference>
<feature type="domain" description="Protein argonaute N-terminal" evidence="2">
    <location>
        <begin position="64"/>
        <end position="233"/>
    </location>
</feature>
<dbReference type="InterPro" id="IPR032474">
    <property type="entry name" value="Argonaute_N"/>
</dbReference>
<reference evidence="3 4" key="1">
    <citation type="journal article" date="2018" name="Nat. Genet.">
        <title>The Rosa genome provides new insights in the design of modern roses.</title>
        <authorList>
            <person name="Bendahmane M."/>
        </authorList>
    </citation>
    <scope>NUCLEOTIDE SEQUENCE [LARGE SCALE GENOMIC DNA]</scope>
    <source>
        <strain evidence="4">cv. Old Blush</strain>
    </source>
</reference>
<dbReference type="PANTHER" id="PTHR22891">
    <property type="entry name" value="EUKARYOTIC TRANSLATION INITIATION FACTOR 2C"/>
    <property type="match status" value="1"/>
</dbReference>
<dbReference type="Pfam" id="PF16486">
    <property type="entry name" value="ArgoN"/>
    <property type="match status" value="1"/>
</dbReference>
<gene>
    <name evidence="3" type="ORF">RchiOBHm_Chr5g0056071</name>
</gene>
<proteinExistence type="predicted"/>
<evidence type="ECO:0000313" key="3">
    <source>
        <dbReference type="EMBL" id="PRQ33300.1"/>
    </source>
</evidence>
<dbReference type="Gramene" id="PRQ33300">
    <property type="protein sequence ID" value="PRQ33300"/>
    <property type="gene ID" value="RchiOBHm_Chr5g0056071"/>
</dbReference>
<evidence type="ECO:0000259" key="2">
    <source>
        <dbReference type="Pfam" id="PF16486"/>
    </source>
</evidence>
<sequence length="243" mass="27118">MSGARLTQTPAYSPPAALSSSAPPVASLSREMEQKLTLETTTTVAVVPPESSIPKRPGFGTVGKKIQVRANHFLVQVADRDLHHYGRILRYIGVCHTLILLNILDHWISNISNSSKYLTNWLQTETSIITKEVMNQQVRLYSETHLGKIIPAYDGVKSLYTAGPLPFSSQEFVVKLLPNDGRAAGSSTSSKRLLLIARDREFKVALTLANKPDLYQLQQFLRSQHVETPQEAILLRTLNTRRM</sequence>
<dbReference type="AlphaFoldDB" id="A0A2P6QGL0"/>
<keyword evidence="4" id="KW-1185">Reference proteome</keyword>
<accession>A0A2P6QGL0</accession>
<dbReference type="EMBL" id="PDCK01000043">
    <property type="protein sequence ID" value="PRQ33300.1"/>
    <property type="molecule type" value="Genomic_DNA"/>
</dbReference>
<organism evidence="3 4">
    <name type="scientific">Rosa chinensis</name>
    <name type="common">China rose</name>
    <dbReference type="NCBI Taxonomy" id="74649"/>
    <lineage>
        <taxon>Eukaryota</taxon>
        <taxon>Viridiplantae</taxon>
        <taxon>Streptophyta</taxon>
        <taxon>Embryophyta</taxon>
        <taxon>Tracheophyta</taxon>
        <taxon>Spermatophyta</taxon>
        <taxon>Magnoliopsida</taxon>
        <taxon>eudicotyledons</taxon>
        <taxon>Gunneridae</taxon>
        <taxon>Pentapetalae</taxon>
        <taxon>rosids</taxon>
        <taxon>fabids</taxon>
        <taxon>Rosales</taxon>
        <taxon>Rosaceae</taxon>
        <taxon>Rosoideae</taxon>
        <taxon>Rosoideae incertae sedis</taxon>
        <taxon>Rosa</taxon>
    </lineage>
</organism>
<feature type="region of interest" description="Disordered" evidence="1">
    <location>
        <begin position="1"/>
        <end position="24"/>
    </location>
</feature>
<name>A0A2P6QGL0_ROSCH</name>
<dbReference type="OMA" id="TTERCAT"/>
<protein>
    <recommendedName>
        <fullName evidence="2">Protein argonaute N-terminal domain-containing protein</fullName>
    </recommendedName>
</protein>
<evidence type="ECO:0000313" key="4">
    <source>
        <dbReference type="Proteomes" id="UP000238479"/>
    </source>
</evidence>
<feature type="compositionally biased region" description="Low complexity" evidence="1">
    <location>
        <begin position="10"/>
        <end position="24"/>
    </location>
</feature>
<evidence type="ECO:0000256" key="1">
    <source>
        <dbReference type="SAM" id="MobiDB-lite"/>
    </source>
</evidence>
<dbReference type="STRING" id="74649.A0A2P6QGL0"/>